<evidence type="ECO:0000256" key="2">
    <source>
        <dbReference type="RuleBase" id="RU003616"/>
    </source>
</evidence>
<evidence type="ECO:0000313" key="5">
    <source>
        <dbReference type="Proteomes" id="UP000645517"/>
    </source>
</evidence>
<evidence type="ECO:0000313" key="4">
    <source>
        <dbReference type="EMBL" id="GGN28014.1"/>
    </source>
</evidence>
<comment type="similarity">
    <text evidence="1 2">Belongs to the small heat shock protein (HSP20) family.</text>
</comment>
<dbReference type="InterPro" id="IPR008978">
    <property type="entry name" value="HSP20-like_chaperone"/>
</dbReference>
<dbReference type="InterPro" id="IPR002068">
    <property type="entry name" value="A-crystallin/Hsp20_dom"/>
</dbReference>
<dbReference type="Gene3D" id="2.60.40.790">
    <property type="match status" value="1"/>
</dbReference>
<feature type="domain" description="SHSP" evidence="3">
    <location>
        <begin position="37"/>
        <end position="147"/>
    </location>
</feature>
<proteinExistence type="inferred from homology"/>
<dbReference type="EMBL" id="BMOR01000001">
    <property type="protein sequence ID" value="GGN28014.1"/>
    <property type="molecule type" value="Genomic_DNA"/>
</dbReference>
<dbReference type="Pfam" id="PF00011">
    <property type="entry name" value="HSP20"/>
    <property type="match status" value="1"/>
</dbReference>
<dbReference type="PROSITE" id="PS01031">
    <property type="entry name" value="SHSP"/>
    <property type="match status" value="1"/>
</dbReference>
<keyword evidence="5" id="KW-1185">Reference proteome</keyword>
<evidence type="ECO:0000259" key="3">
    <source>
        <dbReference type="PROSITE" id="PS01031"/>
    </source>
</evidence>
<dbReference type="CDD" id="cd06464">
    <property type="entry name" value="ACD_sHsps-like"/>
    <property type="match status" value="1"/>
</dbReference>
<sequence length="148" mass="16090">MHSVAAPLGASLGRMNEPVLARLHHLMTLREEVESLAGVGPWTPAADWCDGDTHLELHLDVPGVQPDSLELLEEGDTVTVAGQRPERTRLLHAERPSGTFRRTFTFPEPVVPQSGQAALSGGVLTVKFEKRHPTINVTAHHDDTPGED</sequence>
<dbReference type="SUPFAM" id="SSF49764">
    <property type="entry name" value="HSP20-like chaperones"/>
    <property type="match status" value="1"/>
</dbReference>
<protein>
    <submittedName>
        <fullName evidence="4">Heat-shock protein</fullName>
    </submittedName>
</protein>
<organism evidence="4 5">
    <name type="scientific">Deinococcus daejeonensis</name>
    <dbReference type="NCBI Taxonomy" id="1007098"/>
    <lineage>
        <taxon>Bacteria</taxon>
        <taxon>Thermotogati</taxon>
        <taxon>Deinococcota</taxon>
        <taxon>Deinococci</taxon>
        <taxon>Deinococcales</taxon>
        <taxon>Deinococcaceae</taxon>
        <taxon>Deinococcus</taxon>
    </lineage>
</organism>
<name>A0ABQ2IRA0_9DEIO</name>
<gene>
    <name evidence="4" type="ORF">GCM10010842_01400</name>
</gene>
<accession>A0ABQ2IRA0</accession>
<dbReference type="Proteomes" id="UP000645517">
    <property type="component" value="Unassembled WGS sequence"/>
</dbReference>
<reference evidence="5" key="1">
    <citation type="journal article" date="2019" name="Int. J. Syst. Evol. Microbiol.">
        <title>The Global Catalogue of Microorganisms (GCM) 10K type strain sequencing project: providing services to taxonomists for standard genome sequencing and annotation.</title>
        <authorList>
            <consortium name="The Broad Institute Genomics Platform"/>
            <consortium name="The Broad Institute Genome Sequencing Center for Infectious Disease"/>
            <person name="Wu L."/>
            <person name="Ma J."/>
        </authorList>
    </citation>
    <scope>NUCLEOTIDE SEQUENCE [LARGE SCALE GENOMIC DNA]</scope>
    <source>
        <strain evidence="5">JCM 16918</strain>
    </source>
</reference>
<comment type="caution">
    <text evidence="4">The sequence shown here is derived from an EMBL/GenBank/DDBJ whole genome shotgun (WGS) entry which is preliminary data.</text>
</comment>
<evidence type="ECO:0000256" key="1">
    <source>
        <dbReference type="PROSITE-ProRule" id="PRU00285"/>
    </source>
</evidence>